<feature type="transmembrane region" description="Helical" evidence="7">
    <location>
        <begin position="480"/>
        <end position="501"/>
    </location>
</feature>
<dbReference type="Pfam" id="PF04632">
    <property type="entry name" value="FUSC"/>
    <property type="match status" value="1"/>
</dbReference>
<comment type="subcellular location">
    <subcellularLocation>
        <location evidence="1">Cell membrane</location>
        <topology evidence="1">Multi-pass membrane protein</topology>
    </subcellularLocation>
</comment>
<dbReference type="InterPro" id="IPR006726">
    <property type="entry name" value="PHBA_efflux_AaeB/fusaric-R"/>
</dbReference>
<dbReference type="PANTHER" id="PTHR30509">
    <property type="entry name" value="P-HYDROXYBENZOIC ACID EFFLUX PUMP SUBUNIT-RELATED"/>
    <property type="match status" value="1"/>
</dbReference>
<keyword evidence="3" id="KW-1003">Cell membrane</keyword>
<evidence type="ECO:0000256" key="5">
    <source>
        <dbReference type="ARBA" id="ARBA00022989"/>
    </source>
</evidence>
<name>A0ABS8BHH5_9NEIS</name>
<keyword evidence="4 7" id="KW-0812">Transmembrane</keyword>
<feature type="transmembrane region" description="Helical" evidence="7">
    <location>
        <begin position="424"/>
        <end position="441"/>
    </location>
</feature>
<feature type="transmembrane region" description="Helical" evidence="7">
    <location>
        <begin position="21"/>
        <end position="54"/>
    </location>
</feature>
<keyword evidence="2" id="KW-0813">Transport</keyword>
<evidence type="ECO:0000256" key="7">
    <source>
        <dbReference type="SAM" id="Phobius"/>
    </source>
</evidence>
<proteinExistence type="predicted"/>
<feature type="transmembrane region" description="Helical" evidence="7">
    <location>
        <begin position="372"/>
        <end position="391"/>
    </location>
</feature>
<evidence type="ECO:0000256" key="6">
    <source>
        <dbReference type="ARBA" id="ARBA00023136"/>
    </source>
</evidence>
<feature type="transmembrane region" description="Helical" evidence="7">
    <location>
        <begin position="448"/>
        <end position="468"/>
    </location>
</feature>
<comment type="caution">
    <text evidence="8">The sequence shown here is derived from an EMBL/GenBank/DDBJ whole genome shotgun (WGS) entry which is preliminary data.</text>
</comment>
<evidence type="ECO:0000256" key="4">
    <source>
        <dbReference type="ARBA" id="ARBA00022692"/>
    </source>
</evidence>
<evidence type="ECO:0000313" key="8">
    <source>
        <dbReference type="EMBL" id="MCB5195168.1"/>
    </source>
</evidence>
<feature type="transmembrane region" description="Helical" evidence="7">
    <location>
        <begin position="66"/>
        <end position="88"/>
    </location>
</feature>
<feature type="transmembrane region" description="Helical" evidence="7">
    <location>
        <begin position="398"/>
        <end position="418"/>
    </location>
</feature>
<dbReference type="RefSeq" id="WP_226762973.1">
    <property type="nucleotide sequence ID" value="NZ_JAJAWG010000001.1"/>
</dbReference>
<accession>A0ABS8BHH5</accession>
<dbReference type="EMBL" id="JAJAWG010000001">
    <property type="protein sequence ID" value="MCB5195168.1"/>
    <property type="molecule type" value="Genomic_DNA"/>
</dbReference>
<keyword evidence="5 7" id="KW-1133">Transmembrane helix</keyword>
<feature type="transmembrane region" description="Helical" evidence="7">
    <location>
        <begin position="100"/>
        <end position="126"/>
    </location>
</feature>
<evidence type="ECO:0000256" key="2">
    <source>
        <dbReference type="ARBA" id="ARBA00022448"/>
    </source>
</evidence>
<evidence type="ECO:0000256" key="3">
    <source>
        <dbReference type="ARBA" id="ARBA00022475"/>
    </source>
</evidence>
<keyword evidence="6 7" id="KW-0472">Membrane</keyword>
<dbReference type="Proteomes" id="UP001198034">
    <property type="component" value="Unassembled WGS sequence"/>
</dbReference>
<feature type="transmembrane region" description="Helical" evidence="7">
    <location>
        <begin position="146"/>
        <end position="166"/>
    </location>
</feature>
<sequence>MNALIDLLRVELRPTSGRASATLRIVITTVLVVIIAMTLEIPEAALAAYMVLFISKEESYTTLQSGLLLILGLTVGIALGLLLNMAFVDMPMARITTMMLAIFAGMWLVRTFLIGPLAFAISFVIMMTMTLADFIPSPELIVRAHLWLWVVIAFPIVLTMLSFVLAPQFSPPQRFRAQLLERLLSCDTALSNQIGALALKPNAAEPAYWLANHIHALSNLQRLSQKSTAIPSRWRANDSLTLLFRLILLSQQLITSSPSPRTAEQLHILREAHAQLRHLIAELQDNKPLPSSTTTAAEQTPNGDVDLLLSDLSLVLNHLSHLNAVADPLEPKPKPALWLADAFSNPEYPQFAFKVTLAAMLCYVLYNLFDWQGIHTCMITCTIIALSSNGATVHRGTLRIAGAIIGGIMGIVTVVFIFPHLQSIVGLVIVVAAGTAIAAWVSLGSERIAYAGLQIGLAFFMCVLQGFGPATDFEIIRDRLFGILLGNAMMALVFSSLWPVYAQTQLYKHLQHYLKNVAQVLQQGTLGQRGIALQADLEQASDLANLQSFEAVFSPPAQRQKIAQQQHQLSTLQILSPNLALLLRAEATLKRENLPPDLIAKHQQQLARIGVFLSQFSQGSPELSLLEQGFKALKTQTDRVNNTLTTTLIQQHRRAFALLANLAETPH</sequence>
<reference evidence="8 9" key="1">
    <citation type="submission" date="2021-10" db="EMBL/GenBank/DDBJ databases">
        <authorList>
            <person name="Chen M."/>
        </authorList>
    </citation>
    <scope>NUCLEOTIDE SEQUENCE [LARGE SCALE GENOMIC DNA]</scope>
    <source>
        <strain evidence="8 9">H3-26</strain>
    </source>
</reference>
<organism evidence="8 9">
    <name type="scientific">Deefgea salmonis</name>
    <dbReference type="NCBI Taxonomy" id="2875502"/>
    <lineage>
        <taxon>Bacteria</taxon>
        <taxon>Pseudomonadati</taxon>
        <taxon>Pseudomonadota</taxon>
        <taxon>Betaproteobacteria</taxon>
        <taxon>Neisseriales</taxon>
        <taxon>Chitinibacteraceae</taxon>
        <taxon>Deefgea</taxon>
    </lineage>
</organism>
<evidence type="ECO:0000256" key="1">
    <source>
        <dbReference type="ARBA" id="ARBA00004651"/>
    </source>
</evidence>
<gene>
    <name evidence="8" type="ORF">LG219_02535</name>
</gene>
<protein>
    <submittedName>
        <fullName evidence="8">FUSC family protein</fullName>
    </submittedName>
</protein>
<keyword evidence="9" id="KW-1185">Reference proteome</keyword>
<evidence type="ECO:0000313" key="9">
    <source>
        <dbReference type="Proteomes" id="UP001198034"/>
    </source>
</evidence>
<dbReference type="PANTHER" id="PTHR30509:SF9">
    <property type="entry name" value="MULTIDRUG RESISTANCE PROTEIN MDTO"/>
    <property type="match status" value="1"/>
</dbReference>